<dbReference type="AlphaFoldDB" id="F8PH46"/>
<dbReference type="HOGENOM" id="CLU_1107673_0_0_1"/>
<feature type="region of interest" description="Disordered" evidence="1">
    <location>
        <begin position="41"/>
        <end position="61"/>
    </location>
</feature>
<reference evidence="4" key="1">
    <citation type="journal article" date="2011" name="Science">
        <title>The plant cell wall-decomposing machinery underlies the functional diversity of forest fungi.</title>
        <authorList>
            <person name="Eastwood D.C."/>
            <person name="Floudas D."/>
            <person name="Binder M."/>
            <person name="Majcherczyk A."/>
            <person name="Schneider P."/>
            <person name="Aerts A."/>
            <person name="Asiegbu F.O."/>
            <person name="Baker S.E."/>
            <person name="Barry K."/>
            <person name="Bendiksby M."/>
            <person name="Blumentritt M."/>
            <person name="Coutinho P.M."/>
            <person name="Cullen D."/>
            <person name="de Vries R.P."/>
            <person name="Gathman A."/>
            <person name="Goodell B."/>
            <person name="Henrissat B."/>
            <person name="Ihrmark K."/>
            <person name="Kauserud H."/>
            <person name="Kohler A."/>
            <person name="LaButti K."/>
            <person name="Lapidus A."/>
            <person name="Lavin J.L."/>
            <person name="Lee Y.-H."/>
            <person name="Lindquist E."/>
            <person name="Lilly W."/>
            <person name="Lucas S."/>
            <person name="Morin E."/>
            <person name="Murat C."/>
            <person name="Oguiza J.A."/>
            <person name="Park J."/>
            <person name="Pisabarro A.G."/>
            <person name="Riley R."/>
            <person name="Rosling A."/>
            <person name="Salamov A."/>
            <person name="Schmidt O."/>
            <person name="Schmutz J."/>
            <person name="Skrede I."/>
            <person name="Stenlid J."/>
            <person name="Wiebenga A."/>
            <person name="Xie X."/>
            <person name="Kuees U."/>
            <person name="Hibbett D.S."/>
            <person name="Hoffmeister D."/>
            <person name="Hoegberg N."/>
            <person name="Martin F."/>
            <person name="Grigoriev I.V."/>
            <person name="Watkinson S.C."/>
        </authorList>
    </citation>
    <scope>NUCLEOTIDE SEQUENCE [LARGE SCALE GENOMIC DNA]</scope>
    <source>
        <strain evidence="4">strain S7.3</strain>
    </source>
</reference>
<feature type="signal peptide" evidence="2">
    <location>
        <begin position="1"/>
        <end position="19"/>
    </location>
</feature>
<dbReference type="Proteomes" id="UP000008063">
    <property type="component" value="Unassembled WGS sequence"/>
</dbReference>
<dbReference type="EMBL" id="GL945474">
    <property type="protein sequence ID" value="EGO04942.1"/>
    <property type="molecule type" value="Genomic_DNA"/>
</dbReference>
<evidence type="ECO:0000256" key="1">
    <source>
        <dbReference type="SAM" id="MobiDB-lite"/>
    </source>
</evidence>
<feature type="chain" id="PRO_5003376716" evidence="2">
    <location>
        <begin position="20"/>
        <end position="251"/>
    </location>
</feature>
<evidence type="ECO:0000313" key="3">
    <source>
        <dbReference type="EMBL" id="EGO04942.1"/>
    </source>
</evidence>
<name>F8PH46_SERL3</name>
<keyword evidence="4" id="KW-1185">Reference proteome</keyword>
<dbReference type="InParanoid" id="F8PH46"/>
<evidence type="ECO:0000313" key="4">
    <source>
        <dbReference type="Proteomes" id="UP000008063"/>
    </source>
</evidence>
<sequence>MWVLALLKYLLLQKWQSGATHWKSISEKEYMEMLNNRNRKLDSGEIADTHRQTRSDKGTKRLQSPVNEHTISKRQCVDICTIEGEAPLTSSAVAIQAGGSTVPSQPPAGAIASLQKSTDCYQNSLLEDTGLLFSPNPALDQFEDILTNFDHAQGRPHDDVAQMLESQTTGTTALPNPNAVNIAARDTRDVLNINEQMGTTNTDLPSLQDLFNPGLFNDVGQPPVEWQFRNSDMSMHGAHEGPKWWQNLLDQ</sequence>
<keyword evidence="2" id="KW-0732">Signal</keyword>
<gene>
    <name evidence="3" type="ORF">SERLA73DRAFT_174026</name>
</gene>
<accession>F8PH46</accession>
<feature type="compositionally biased region" description="Basic and acidic residues" evidence="1">
    <location>
        <begin position="41"/>
        <end position="59"/>
    </location>
</feature>
<organism evidence="4">
    <name type="scientific">Serpula lacrymans var. lacrymans (strain S7.3)</name>
    <name type="common">Dry rot fungus</name>
    <dbReference type="NCBI Taxonomy" id="936435"/>
    <lineage>
        <taxon>Eukaryota</taxon>
        <taxon>Fungi</taxon>
        <taxon>Dikarya</taxon>
        <taxon>Basidiomycota</taxon>
        <taxon>Agaricomycotina</taxon>
        <taxon>Agaricomycetes</taxon>
        <taxon>Agaricomycetidae</taxon>
        <taxon>Boletales</taxon>
        <taxon>Coniophorineae</taxon>
        <taxon>Serpulaceae</taxon>
        <taxon>Serpula</taxon>
    </lineage>
</organism>
<evidence type="ECO:0000256" key="2">
    <source>
        <dbReference type="SAM" id="SignalP"/>
    </source>
</evidence>
<proteinExistence type="predicted"/>
<protein>
    <submittedName>
        <fullName evidence="3">Uncharacterized protein</fullName>
    </submittedName>
</protein>